<dbReference type="CDD" id="cd08895">
    <property type="entry name" value="SRPBCC_CalC_Aha1-like_2"/>
    <property type="match status" value="1"/>
</dbReference>
<dbReference type="Proteomes" id="UP000601435">
    <property type="component" value="Unassembled WGS sequence"/>
</dbReference>
<dbReference type="CDD" id="cd04301">
    <property type="entry name" value="NAT_SF"/>
    <property type="match status" value="1"/>
</dbReference>
<comment type="caution">
    <text evidence="4">The sequence shown here is derived from an EMBL/GenBank/DDBJ whole genome shotgun (WGS) entry which is preliminary data.</text>
</comment>
<dbReference type="PROSITE" id="PS01227">
    <property type="entry name" value="UPF0012"/>
    <property type="match status" value="1"/>
</dbReference>
<dbReference type="Pfam" id="PF00795">
    <property type="entry name" value="CN_hydrolase"/>
    <property type="match status" value="1"/>
</dbReference>
<evidence type="ECO:0000259" key="3">
    <source>
        <dbReference type="PROSITE" id="PS51186"/>
    </source>
</evidence>
<dbReference type="InterPro" id="IPR036526">
    <property type="entry name" value="C-N_Hydrolase_sf"/>
</dbReference>
<evidence type="ECO:0000313" key="4">
    <source>
        <dbReference type="EMBL" id="CAE7200838.1"/>
    </source>
</evidence>
<dbReference type="PROSITE" id="PS51186">
    <property type="entry name" value="GNAT"/>
    <property type="match status" value="1"/>
</dbReference>
<dbReference type="OrthoDB" id="412018at2759"/>
<dbReference type="EMBL" id="CAJNJA010005887">
    <property type="protein sequence ID" value="CAE7200838.1"/>
    <property type="molecule type" value="Genomic_DNA"/>
</dbReference>
<feature type="domain" description="N-acetyltransferase" evidence="3">
    <location>
        <begin position="532"/>
        <end position="735"/>
    </location>
</feature>
<proteinExistence type="inferred from homology"/>
<dbReference type="SUPFAM" id="SSF56317">
    <property type="entry name" value="Carbon-nitrogen hydrolase"/>
    <property type="match status" value="1"/>
</dbReference>
<comment type="similarity">
    <text evidence="1">Belongs to the AHA1 family.</text>
</comment>
<dbReference type="Gene3D" id="3.40.630.30">
    <property type="match status" value="1"/>
</dbReference>
<dbReference type="Pfam" id="PF08327">
    <property type="entry name" value="AHSA1"/>
    <property type="match status" value="1"/>
</dbReference>
<dbReference type="InterPro" id="IPR000182">
    <property type="entry name" value="GNAT_dom"/>
</dbReference>
<evidence type="ECO:0000256" key="1">
    <source>
        <dbReference type="ARBA" id="ARBA00006817"/>
    </source>
</evidence>
<dbReference type="SUPFAM" id="SSF55729">
    <property type="entry name" value="Acyl-CoA N-acyltransferases (Nat)"/>
    <property type="match status" value="1"/>
</dbReference>
<dbReference type="AlphaFoldDB" id="A0A812J6H2"/>
<dbReference type="Gene3D" id="3.60.110.10">
    <property type="entry name" value="Carbon-nitrogen hydrolase"/>
    <property type="match status" value="1"/>
</dbReference>
<dbReference type="InterPro" id="IPR023393">
    <property type="entry name" value="START-like_dom_sf"/>
</dbReference>
<keyword evidence="5" id="KW-1185">Reference proteome</keyword>
<dbReference type="InterPro" id="IPR013538">
    <property type="entry name" value="ASHA1/2-like_C"/>
</dbReference>
<dbReference type="GO" id="GO:0016747">
    <property type="term" value="F:acyltransferase activity, transferring groups other than amino-acyl groups"/>
    <property type="evidence" value="ECO:0007669"/>
    <property type="project" value="InterPro"/>
</dbReference>
<dbReference type="PANTHER" id="PTHR23088">
    <property type="entry name" value="NITRILASE-RELATED"/>
    <property type="match status" value="1"/>
</dbReference>
<dbReference type="CDD" id="cd07574">
    <property type="entry name" value="nitrilase_Rim1_like"/>
    <property type="match status" value="1"/>
</dbReference>
<sequence length="753" mass="83585">MKYGTPLSDASGYGRPLDLLGVVVDREVAGAGEHGRSDLWRREDQYNPWIFEESAHEAPTKPRSPPLMPGHTIRLHRVFKAPPERVYRAFLEPEALVRWMAPYGFTAAVHSIDARVGGGYKMSFTNFGTGSTHSFGGTYTELVPNELIRYTDAFDDPNLPGEMAMTVSFKKVMCGTELTIEQAGVPEAIPAEMCYLGWQESLEQLARLVEPEIPDGALRLNRARIAALQYFVRPIRDFSEFRDQVAGLVHTAADYDCDLLVFPEYFTVQLLTLGDIRRPMDEQIRDLSRRVPDYLEVFESLSRSCGIHIVAGSIATPDPGDAETVYNDSYFFASDGTHSLQGKLNMTRFEKDVWRVSPRDTLRIFETPFGRVAITICYDVEFPEVCRAAAQAGAVILVVPSYTDDRQGFVRVRYCAQARAIENQMFVVNAGTVGSLPSVPAVSLNYGQASILTPSDFPFARDGVLAEGIPNQETMVIGEVALDVLRRNRAHGTVRPLLDSKTMKTPRIEPVALPVAGSAPSPPRPQRPRRRIVIRNAAPEHFKGIAEIASLIYPDITPWSDEYLESHLNVFPQGQIVAIEQRTGLVVGVCSGLVIDWDKQPDTSTWNALTAGGMYTNHDPINGSTLFAADVMVRPGFQGSGIGRRLYDRGRFDLARQLGLWRIVAGSRLRGYHRFAESMSAEEYVVEVVNGRLNDPTLSFQLHLGFRVTGVVSGYFGGDPESRGWAAVIEWLNDEVAGPDDHLRGDPRFAPEK</sequence>
<dbReference type="Gene3D" id="3.30.530.20">
    <property type="match status" value="1"/>
</dbReference>
<gene>
    <name evidence="4" type="primary">yhcX</name>
    <name evidence="4" type="ORF">SNEC2469_LOCUS1549</name>
</gene>
<dbReference type="PROSITE" id="PS50263">
    <property type="entry name" value="CN_HYDROLASE"/>
    <property type="match status" value="1"/>
</dbReference>
<dbReference type="InterPro" id="IPR016181">
    <property type="entry name" value="Acyl_CoA_acyltransferase"/>
</dbReference>
<accession>A0A812J6H2</accession>
<evidence type="ECO:0000259" key="2">
    <source>
        <dbReference type="PROSITE" id="PS50263"/>
    </source>
</evidence>
<protein>
    <submittedName>
        <fullName evidence="4">YhcX protein</fullName>
    </submittedName>
</protein>
<dbReference type="PANTHER" id="PTHR23088:SF50">
    <property type="entry name" value="HYDROLASE YHCX"/>
    <property type="match status" value="1"/>
</dbReference>
<feature type="domain" description="CN hydrolase" evidence="2">
    <location>
        <begin position="223"/>
        <end position="482"/>
    </location>
</feature>
<dbReference type="InterPro" id="IPR001110">
    <property type="entry name" value="UPF0012_CS"/>
</dbReference>
<organism evidence="4 5">
    <name type="scientific">Symbiodinium necroappetens</name>
    <dbReference type="NCBI Taxonomy" id="1628268"/>
    <lineage>
        <taxon>Eukaryota</taxon>
        <taxon>Sar</taxon>
        <taxon>Alveolata</taxon>
        <taxon>Dinophyceae</taxon>
        <taxon>Suessiales</taxon>
        <taxon>Symbiodiniaceae</taxon>
        <taxon>Symbiodinium</taxon>
    </lineage>
</organism>
<name>A0A812J6H2_9DINO</name>
<dbReference type="InterPro" id="IPR003010">
    <property type="entry name" value="C-N_Hydrolase"/>
</dbReference>
<dbReference type="SUPFAM" id="SSF55961">
    <property type="entry name" value="Bet v1-like"/>
    <property type="match status" value="1"/>
</dbReference>
<reference evidence="4" key="1">
    <citation type="submission" date="2021-02" db="EMBL/GenBank/DDBJ databases">
        <authorList>
            <person name="Dougan E. K."/>
            <person name="Rhodes N."/>
            <person name="Thang M."/>
            <person name="Chan C."/>
        </authorList>
    </citation>
    <scope>NUCLEOTIDE SEQUENCE</scope>
</reference>
<evidence type="ECO:0000313" key="5">
    <source>
        <dbReference type="Proteomes" id="UP000601435"/>
    </source>
</evidence>